<sequence length="297" mass="33490">MSAITIQRAALQDAEALTILKRETFNKEAERWLPEVGIEDYNIQPPGYDSLSMMKYMISHLHFFQILSDEKTVGGLAVTLSGKYRGRIDRIFVIPEEQGKGIGGKAIDLLEELYPQVISWDLETSSRQTANHHFYEKKGFVRVFETEDEFSYSKQKPVKDMQASEFEARDLEGSSFYSVNLQNSDVSNSNVSSVHFSNSNMTNSKFQNINFRNTLFADLNLSNSKFAFVTMGGMSFEHSELGESGPVTFTACNMQGSRFLSCNMKDVEIKTDQLSGMTLNGVLVEKMLSAYLSQKES</sequence>
<dbReference type="Proteomes" id="UP000448867">
    <property type="component" value="Unassembled WGS sequence"/>
</dbReference>
<dbReference type="Gene3D" id="2.160.20.80">
    <property type="entry name" value="E3 ubiquitin-protein ligase SopA"/>
    <property type="match status" value="1"/>
</dbReference>
<dbReference type="OrthoDB" id="9786032at2"/>
<evidence type="ECO:0000259" key="1">
    <source>
        <dbReference type="PROSITE" id="PS51186"/>
    </source>
</evidence>
<dbReference type="RefSeq" id="WP_154309838.1">
    <property type="nucleotide sequence ID" value="NZ_WKKI01000086.1"/>
</dbReference>
<accession>A0A7X2M184</accession>
<evidence type="ECO:0000313" key="3">
    <source>
        <dbReference type="Proteomes" id="UP000448867"/>
    </source>
</evidence>
<dbReference type="InterPro" id="IPR051082">
    <property type="entry name" value="Pentapeptide-BTB/POZ_domain"/>
</dbReference>
<evidence type="ECO:0000313" key="2">
    <source>
        <dbReference type="EMBL" id="MRX74392.1"/>
    </source>
</evidence>
<dbReference type="InterPro" id="IPR001646">
    <property type="entry name" value="5peptide_repeat"/>
</dbReference>
<dbReference type="PANTHER" id="PTHR14136:SF17">
    <property type="entry name" value="BTB_POZ DOMAIN-CONTAINING PROTEIN KCTD9"/>
    <property type="match status" value="1"/>
</dbReference>
<comment type="caution">
    <text evidence="2">The sequence shown here is derived from an EMBL/GenBank/DDBJ whole genome shotgun (WGS) entry which is preliminary data.</text>
</comment>
<dbReference type="InterPro" id="IPR000182">
    <property type="entry name" value="GNAT_dom"/>
</dbReference>
<dbReference type="InterPro" id="IPR016181">
    <property type="entry name" value="Acyl_CoA_acyltransferase"/>
</dbReference>
<feature type="domain" description="N-acetyltransferase" evidence="1">
    <location>
        <begin position="4"/>
        <end position="159"/>
    </location>
</feature>
<dbReference type="AlphaFoldDB" id="A0A7X2M184"/>
<keyword evidence="3" id="KW-1185">Reference proteome</keyword>
<reference evidence="2 3" key="1">
    <citation type="submission" date="2019-11" db="EMBL/GenBank/DDBJ databases">
        <title>Bacillus lacus genome.</title>
        <authorList>
            <person name="Allen C.J."/>
            <person name="Newman J.D."/>
        </authorList>
    </citation>
    <scope>NUCLEOTIDE SEQUENCE [LARGE SCALE GENOMIC DNA]</scope>
    <source>
        <strain evidence="2 3">KCTC 33946</strain>
    </source>
</reference>
<protein>
    <submittedName>
        <fullName evidence="2">GNAT family N-acetyltransferase</fullName>
    </submittedName>
</protein>
<keyword evidence="2" id="KW-0808">Transferase</keyword>
<dbReference type="Pfam" id="PF00583">
    <property type="entry name" value="Acetyltransf_1"/>
    <property type="match status" value="1"/>
</dbReference>
<dbReference type="SUPFAM" id="SSF141571">
    <property type="entry name" value="Pentapeptide repeat-like"/>
    <property type="match status" value="1"/>
</dbReference>
<gene>
    <name evidence="2" type="ORF">GJU40_19925</name>
</gene>
<dbReference type="Gene3D" id="3.40.630.30">
    <property type="match status" value="1"/>
</dbReference>
<organism evidence="2 3">
    <name type="scientific">Metabacillus lacus</name>
    <dbReference type="NCBI Taxonomy" id="1983721"/>
    <lineage>
        <taxon>Bacteria</taxon>
        <taxon>Bacillati</taxon>
        <taxon>Bacillota</taxon>
        <taxon>Bacilli</taxon>
        <taxon>Bacillales</taxon>
        <taxon>Bacillaceae</taxon>
        <taxon>Metabacillus</taxon>
    </lineage>
</organism>
<dbReference type="SUPFAM" id="SSF55729">
    <property type="entry name" value="Acyl-CoA N-acyltransferases (Nat)"/>
    <property type="match status" value="1"/>
</dbReference>
<dbReference type="PROSITE" id="PS51186">
    <property type="entry name" value="GNAT"/>
    <property type="match status" value="1"/>
</dbReference>
<name>A0A7X2M184_9BACI</name>
<dbReference type="GO" id="GO:0016747">
    <property type="term" value="F:acyltransferase activity, transferring groups other than amino-acyl groups"/>
    <property type="evidence" value="ECO:0007669"/>
    <property type="project" value="InterPro"/>
</dbReference>
<dbReference type="EMBL" id="WKKI01000086">
    <property type="protein sequence ID" value="MRX74392.1"/>
    <property type="molecule type" value="Genomic_DNA"/>
</dbReference>
<dbReference type="Pfam" id="PF13599">
    <property type="entry name" value="Pentapeptide_4"/>
    <property type="match status" value="1"/>
</dbReference>
<dbReference type="PANTHER" id="PTHR14136">
    <property type="entry name" value="BTB_POZ DOMAIN-CONTAINING PROTEIN KCTD9"/>
    <property type="match status" value="1"/>
</dbReference>
<dbReference type="CDD" id="cd04301">
    <property type="entry name" value="NAT_SF"/>
    <property type="match status" value="1"/>
</dbReference>
<proteinExistence type="predicted"/>